<evidence type="ECO:0000256" key="9">
    <source>
        <dbReference type="ARBA" id="ARBA00023242"/>
    </source>
</evidence>
<evidence type="ECO:0000256" key="4">
    <source>
        <dbReference type="ARBA" id="ARBA00022741"/>
    </source>
</evidence>
<feature type="domain" description="S1 motif" evidence="12">
    <location>
        <begin position="187"/>
        <end position="259"/>
    </location>
</feature>
<dbReference type="PROSITE" id="PS51194">
    <property type="entry name" value="HELICASE_CTER"/>
    <property type="match status" value="1"/>
</dbReference>
<evidence type="ECO:0000256" key="6">
    <source>
        <dbReference type="ARBA" id="ARBA00022806"/>
    </source>
</evidence>
<evidence type="ECO:0000259" key="12">
    <source>
        <dbReference type="PROSITE" id="PS50126"/>
    </source>
</evidence>
<comment type="catalytic activity">
    <reaction evidence="10">
        <text>ATP + H2O = ADP + phosphate + H(+)</text>
        <dbReference type="Rhea" id="RHEA:13065"/>
        <dbReference type="ChEBI" id="CHEBI:15377"/>
        <dbReference type="ChEBI" id="CHEBI:15378"/>
        <dbReference type="ChEBI" id="CHEBI:30616"/>
        <dbReference type="ChEBI" id="CHEBI:43474"/>
        <dbReference type="ChEBI" id="CHEBI:456216"/>
        <dbReference type="EC" id="3.6.4.13"/>
    </reaction>
</comment>
<dbReference type="AlphaFoldDB" id="A0AAV5RYN8"/>
<dbReference type="Pfam" id="PF07717">
    <property type="entry name" value="OB_NTP_bind"/>
    <property type="match status" value="1"/>
</dbReference>
<dbReference type="GO" id="GO:0003723">
    <property type="term" value="F:RNA binding"/>
    <property type="evidence" value="ECO:0007669"/>
    <property type="project" value="TreeGrafter"/>
</dbReference>
<dbReference type="InterPro" id="IPR007502">
    <property type="entry name" value="Helicase-assoc_dom"/>
</dbReference>
<dbReference type="SUPFAM" id="SSF50249">
    <property type="entry name" value="Nucleic acid-binding proteins"/>
    <property type="match status" value="1"/>
</dbReference>
<dbReference type="GO" id="GO:0071013">
    <property type="term" value="C:catalytic step 2 spliceosome"/>
    <property type="evidence" value="ECO:0007669"/>
    <property type="project" value="TreeGrafter"/>
</dbReference>
<keyword evidence="4" id="KW-0547">Nucleotide-binding</keyword>
<evidence type="ECO:0000256" key="8">
    <source>
        <dbReference type="ARBA" id="ARBA00023187"/>
    </source>
</evidence>
<keyword evidence="6" id="KW-0347">Helicase</keyword>
<feature type="domain" description="Helicase C-terminal" evidence="14">
    <location>
        <begin position="675"/>
        <end position="851"/>
    </location>
</feature>
<dbReference type="InterPro" id="IPR002464">
    <property type="entry name" value="DNA/RNA_helicase_DEAH_CS"/>
</dbReference>
<dbReference type="GO" id="GO:0005524">
    <property type="term" value="F:ATP binding"/>
    <property type="evidence" value="ECO:0007669"/>
    <property type="project" value="UniProtKB-KW"/>
</dbReference>
<evidence type="ECO:0000256" key="5">
    <source>
        <dbReference type="ARBA" id="ARBA00022801"/>
    </source>
</evidence>
<dbReference type="GO" id="GO:0016787">
    <property type="term" value="F:hydrolase activity"/>
    <property type="evidence" value="ECO:0007669"/>
    <property type="project" value="UniProtKB-KW"/>
</dbReference>
<proteinExistence type="predicted"/>
<dbReference type="Pfam" id="PF00575">
    <property type="entry name" value="S1"/>
    <property type="match status" value="1"/>
</dbReference>
<keyword evidence="9" id="KW-0539">Nucleus</keyword>
<dbReference type="FunFam" id="3.40.50.300:FF:000007">
    <property type="entry name" value="Pre-mRNA-splicing factor ATP-dependent RNA helicase"/>
    <property type="match status" value="1"/>
</dbReference>
<dbReference type="SMART" id="SM00847">
    <property type="entry name" value="HA2"/>
    <property type="match status" value="1"/>
</dbReference>
<dbReference type="SMART" id="SM00487">
    <property type="entry name" value="DEXDc"/>
    <property type="match status" value="1"/>
</dbReference>
<dbReference type="InterPro" id="IPR003029">
    <property type="entry name" value="S1_domain"/>
</dbReference>
<dbReference type="EC" id="3.6.4.13" evidence="2"/>
<feature type="region of interest" description="Disordered" evidence="11">
    <location>
        <begin position="265"/>
        <end position="296"/>
    </location>
</feature>
<dbReference type="GO" id="GO:0005684">
    <property type="term" value="C:U2-type spliceosomal complex"/>
    <property type="evidence" value="ECO:0007669"/>
    <property type="project" value="UniProtKB-ARBA"/>
</dbReference>
<accession>A0AAV5RYN8</accession>
<protein>
    <recommendedName>
        <fullName evidence="2">RNA helicase</fullName>
        <ecNumber evidence="2">3.6.4.13</ecNumber>
    </recommendedName>
</protein>
<dbReference type="Pfam" id="PF21010">
    <property type="entry name" value="HA2_C"/>
    <property type="match status" value="1"/>
</dbReference>
<dbReference type="SUPFAM" id="SSF52540">
    <property type="entry name" value="P-loop containing nucleoside triphosphate hydrolases"/>
    <property type="match status" value="1"/>
</dbReference>
<reference evidence="15 16" key="1">
    <citation type="journal article" date="2023" name="Elife">
        <title>Identification of key yeast species and microbe-microbe interactions impacting larval growth of Drosophila in the wild.</title>
        <authorList>
            <person name="Mure A."/>
            <person name="Sugiura Y."/>
            <person name="Maeda R."/>
            <person name="Honda K."/>
            <person name="Sakurai N."/>
            <person name="Takahashi Y."/>
            <person name="Watada M."/>
            <person name="Katoh T."/>
            <person name="Gotoh A."/>
            <person name="Gotoh Y."/>
            <person name="Taniguchi I."/>
            <person name="Nakamura K."/>
            <person name="Hayashi T."/>
            <person name="Katayama T."/>
            <person name="Uemura T."/>
            <person name="Hattori Y."/>
        </authorList>
    </citation>
    <scope>NUCLEOTIDE SEQUENCE [LARGE SCALE GENOMIC DNA]</scope>
    <source>
        <strain evidence="15 16">KH-74</strain>
    </source>
</reference>
<feature type="compositionally biased region" description="Basic and acidic residues" evidence="11">
    <location>
        <begin position="269"/>
        <end position="291"/>
    </location>
</feature>
<evidence type="ECO:0000313" key="16">
    <source>
        <dbReference type="Proteomes" id="UP001377567"/>
    </source>
</evidence>
<comment type="subcellular location">
    <subcellularLocation>
        <location evidence="1">Nucleus</location>
    </subcellularLocation>
</comment>
<dbReference type="SMART" id="SM00316">
    <property type="entry name" value="S1"/>
    <property type="match status" value="1"/>
</dbReference>
<dbReference type="PROSITE" id="PS50126">
    <property type="entry name" value="S1"/>
    <property type="match status" value="1"/>
</dbReference>
<organism evidence="15 16">
    <name type="scientific">Maudiozyma humilis</name>
    <name type="common">Sour dough yeast</name>
    <name type="synonym">Kazachstania humilis</name>
    <dbReference type="NCBI Taxonomy" id="51915"/>
    <lineage>
        <taxon>Eukaryota</taxon>
        <taxon>Fungi</taxon>
        <taxon>Dikarya</taxon>
        <taxon>Ascomycota</taxon>
        <taxon>Saccharomycotina</taxon>
        <taxon>Saccharomycetes</taxon>
        <taxon>Saccharomycetales</taxon>
        <taxon>Saccharomycetaceae</taxon>
        <taxon>Maudiozyma</taxon>
    </lineage>
</organism>
<dbReference type="InterPro" id="IPR001650">
    <property type="entry name" value="Helicase_C-like"/>
</dbReference>
<dbReference type="PROSITE" id="PS00690">
    <property type="entry name" value="DEAH_ATP_HELICASE"/>
    <property type="match status" value="1"/>
</dbReference>
<dbReference type="Pfam" id="PF04408">
    <property type="entry name" value="WHD_HA2"/>
    <property type="match status" value="1"/>
</dbReference>
<dbReference type="FunFam" id="3.40.50.300:FF:000191">
    <property type="entry name" value="Pre-mRNA-splicing factor ATP-dependent RNA helicase"/>
    <property type="match status" value="1"/>
</dbReference>
<dbReference type="SMART" id="SM00490">
    <property type="entry name" value="HELICc"/>
    <property type="match status" value="1"/>
</dbReference>
<dbReference type="InterPro" id="IPR027417">
    <property type="entry name" value="P-loop_NTPase"/>
</dbReference>
<comment type="caution">
    <text evidence="15">The sequence shown here is derived from an EMBL/GenBank/DDBJ whole genome shotgun (WGS) entry which is preliminary data.</text>
</comment>
<evidence type="ECO:0000259" key="13">
    <source>
        <dbReference type="PROSITE" id="PS51192"/>
    </source>
</evidence>
<dbReference type="GO" id="GO:0003724">
    <property type="term" value="F:RNA helicase activity"/>
    <property type="evidence" value="ECO:0007669"/>
    <property type="project" value="UniProtKB-EC"/>
</dbReference>
<evidence type="ECO:0000313" key="15">
    <source>
        <dbReference type="EMBL" id="GMM56256.1"/>
    </source>
</evidence>
<dbReference type="GO" id="GO:0065003">
    <property type="term" value="P:protein-containing complex assembly"/>
    <property type="evidence" value="ECO:0007669"/>
    <property type="project" value="UniProtKB-ARBA"/>
</dbReference>
<sequence length="1142" mass="129594">MNQNEKEVLSILGTDDTTILEFIKSIIQKSDGPQQFEKQIVELEIGLQHDPISKIYSLLAPKKQFDLKDYLVKTIGVESDSDALLLKDFIEDLLKKSESLDAFVTQMIKMECGISEESLKTIYNSMKIKEITEKNTTNPFTKKDEVHDGLQLPNKKIDWKSLDDASDIVSARSTDKHVEMDPEPLLNKVYPGVVRRIMPFGCFVEIKNIARRKSDGLVHISELDKTRVNETRDVVEEGQHVFVKVIKLGDGGRISLSMKRVDQNTGQDLEIKEIKNRDEDRGRSQRREETPVKAIKKRKLTSPERWEIRQLIASGAASIDDYPELNESISKDHTGPDGNKAPGSSGGNFDEEMEDLEVELNTNDKPEFLKDQIDKKGAVLEPEKIIKVPKGSMNRMALNGSSIMKEHREEKLMKTREVENQIRKLRSVDDPTKKNMRGSKEMEELRQQLVVTSWERSRIRDKPTFGKRTSLPISQQRMDLPVYSMRSTLVEAVKANQFLVIVGETGSGKTTQITQYLNEEGLGRKGIIGCTQPRRVAAISVAKRVSEEFGCDVGDEVGYTVRFDDRTSRRTQIKYMTDGMLQREALLDPLMSRYSVIMLDEAHERTVATDILFALLKEAAKKRPDLRVIVTSATLDSDKFSKYFNDCPVIHIPGKTFPVEVLYADTPQMDYIEATLDCVMDIHINNDSGDILVFLTGQEEIDTCCEILYERVKTLGDAIGELIILPIYSALPSEVQSKIFEPTPEGSRKVVFATNIAETSITIDGIYYVIDPGFSKVNIYNPRAGMEQLVVQPISRAQANQRKGRAGRTGPGRCYRLYTESAFFNEMAANTVPEIQRQNLSNTILMLKAMGINDLLNFDFMDPPPKNMMVSALSELFNLEALDTKGYLTKLGQRMSQFPMDPTLARVLLSSVTNECSEEITTIIAMLSVQSIFYRPKDKQQEADRRKARFHHPYGDHLTLLNVYTQWENAGSNDQFCDLNFLQGRHLKKARDVKKQILTIVHQLRLPVTSCRGDVDIVRKTLVTGFFMNAAKRDAQEGYKTVMGGTAVGIHPSSALYGKAYEYVIYNSLVLTSREFMSQVTCIEPEWLLEYAPHFYKAVDANSASRKRMKIAPLYDMYSKSQNSWRLSSKRNAKEKAIRYQK</sequence>
<dbReference type="FunFam" id="2.40.50.140:FF:000061">
    <property type="entry name" value="ATP-dependent RNA helicase DHX8"/>
    <property type="match status" value="1"/>
</dbReference>
<dbReference type="CDD" id="cd18791">
    <property type="entry name" value="SF2_C_RHA"/>
    <property type="match status" value="1"/>
</dbReference>
<evidence type="ECO:0000256" key="3">
    <source>
        <dbReference type="ARBA" id="ARBA00022664"/>
    </source>
</evidence>
<evidence type="ECO:0000256" key="7">
    <source>
        <dbReference type="ARBA" id="ARBA00022840"/>
    </source>
</evidence>
<dbReference type="EMBL" id="BTGD01000008">
    <property type="protein sequence ID" value="GMM56256.1"/>
    <property type="molecule type" value="Genomic_DNA"/>
</dbReference>
<dbReference type="Gene3D" id="1.20.120.1080">
    <property type="match status" value="1"/>
</dbReference>
<feature type="region of interest" description="Disordered" evidence="11">
    <location>
        <begin position="326"/>
        <end position="350"/>
    </location>
</feature>
<dbReference type="PANTHER" id="PTHR18934">
    <property type="entry name" value="ATP-DEPENDENT RNA HELICASE"/>
    <property type="match status" value="1"/>
</dbReference>
<dbReference type="Pfam" id="PF00270">
    <property type="entry name" value="DEAD"/>
    <property type="match status" value="1"/>
</dbReference>
<dbReference type="InterPro" id="IPR011709">
    <property type="entry name" value="DEAD-box_helicase_OB_fold"/>
</dbReference>
<dbReference type="InterPro" id="IPR012340">
    <property type="entry name" value="NA-bd_OB-fold"/>
</dbReference>
<evidence type="ECO:0000259" key="14">
    <source>
        <dbReference type="PROSITE" id="PS51194"/>
    </source>
</evidence>
<dbReference type="Pfam" id="PF00271">
    <property type="entry name" value="Helicase_C"/>
    <property type="match status" value="1"/>
</dbReference>
<dbReference type="PANTHER" id="PTHR18934:SF85">
    <property type="entry name" value="ATP-DEPENDENT RNA HELICASE DHX8"/>
    <property type="match status" value="1"/>
</dbReference>
<dbReference type="CDD" id="cd05684">
    <property type="entry name" value="S1_DHX8_helicase"/>
    <property type="match status" value="1"/>
</dbReference>
<keyword evidence="3" id="KW-0507">mRNA processing</keyword>
<evidence type="ECO:0000256" key="1">
    <source>
        <dbReference type="ARBA" id="ARBA00004123"/>
    </source>
</evidence>
<feature type="domain" description="Helicase ATP-binding" evidence="13">
    <location>
        <begin position="490"/>
        <end position="653"/>
    </location>
</feature>
<dbReference type="FunFam" id="1.20.120.1080:FF:000001">
    <property type="entry name" value="Pre-mRNA-splicing factor ATP-dependent RNA helicase"/>
    <property type="match status" value="1"/>
</dbReference>
<evidence type="ECO:0000256" key="10">
    <source>
        <dbReference type="ARBA" id="ARBA00047984"/>
    </source>
</evidence>
<evidence type="ECO:0000256" key="11">
    <source>
        <dbReference type="SAM" id="MobiDB-lite"/>
    </source>
</evidence>
<dbReference type="GO" id="GO:0022613">
    <property type="term" value="P:ribonucleoprotein complex biogenesis"/>
    <property type="evidence" value="ECO:0007669"/>
    <property type="project" value="UniProtKB-ARBA"/>
</dbReference>
<dbReference type="Gene3D" id="3.40.50.300">
    <property type="entry name" value="P-loop containing nucleotide triphosphate hydrolases"/>
    <property type="match status" value="2"/>
</dbReference>
<evidence type="ECO:0000256" key="2">
    <source>
        <dbReference type="ARBA" id="ARBA00012552"/>
    </source>
</evidence>
<dbReference type="InterPro" id="IPR014001">
    <property type="entry name" value="Helicase_ATP-bd"/>
</dbReference>
<keyword evidence="8" id="KW-0508">mRNA splicing</keyword>
<dbReference type="InterPro" id="IPR048333">
    <property type="entry name" value="HA2_WH"/>
</dbReference>
<dbReference type="Proteomes" id="UP001377567">
    <property type="component" value="Unassembled WGS sequence"/>
</dbReference>
<dbReference type="InterPro" id="IPR049621">
    <property type="entry name" value="S1_DHX8_helicase"/>
</dbReference>
<keyword evidence="16" id="KW-1185">Reference proteome</keyword>
<dbReference type="PROSITE" id="PS51192">
    <property type="entry name" value="HELICASE_ATP_BIND_1"/>
    <property type="match status" value="1"/>
</dbReference>
<keyword evidence="5" id="KW-0378">Hydrolase</keyword>
<keyword evidence="7" id="KW-0067">ATP-binding</keyword>
<name>A0AAV5RYN8_MAUHU</name>
<dbReference type="GO" id="GO:0000390">
    <property type="term" value="P:spliceosomal complex disassembly"/>
    <property type="evidence" value="ECO:0007669"/>
    <property type="project" value="TreeGrafter"/>
</dbReference>
<dbReference type="InterPro" id="IPR011545">
    <property type="entry name" value="DEAD/DEAH_box_helicase_dom"/>
</dbReference>
<gene>
    <name evidence="15" type="ORF">DAKH74_028720</name>
</gene>
<dbReference type="Gene3D" id="2.40.50.140">
    <property type="entry name" value="Nucleic acid-binding proteins"/>
    <property type="match status" value="1"/>
</dbReference>